<name>A0A540X4I7_9BACT</name>
<evidence type="ECO:0000256" key="1">
    <source>
        <dbReference type="SAM" id="MobiDB-lite"/>
    </source>
</evidence>
<dbReference type="AlphaFoldDB" id="A0A540X4I7"/>
<comment type="caution">
    <text evidence="2">The sequence shown here is derived from an EMBL/GenBank/DDBJ whole genome shotgun (WGS) entry which is preliminary data.</text>
</comment>
<organism evidence="2 3">
    <name type="scientific">Myxococcus llanfairpwllgwyngyllgogerychwyrndrobwllllantysiliogogogochensis</name>
    <dbReference type="NCBI Taxonomy" id="2590453"/>
    <lineage>
        <taxon>Bacteria</taxon>
        <taxon>Pseudomonadati</taxon>
        <taxon>Myxococcota</taxon>
        <taxon>Myxococcia</taxon>
        <taxon>Myxococcales</taxon>
        <taxon>Cystobacterineae</taxon>
        <taxon>Myxococcaceae</taxon>
        <taxon>Myxococcus</taxon>
    </lineage>
</organism>
<proteinExistence type="predicted"/>
<dbReference type="EMBL" id="VIFM01000028">
    <property type="protein sequence ID" value="TQF16167.1"/>
    <property type="molecule type" value="Genomic_DNA"/>
</dbReference>
<protein>
    <submittedName>
        <fullName evidence="2">Uncharacterized protein</fullName>
    </submittedName>
</protein>
<dbReference type="OrthoDB" id="5525773at2"/>
<keyword evidence="3" id="KW-1185">Reference proteome</keyword>
<reference evidence="2 3" key="1">
    <citation type="submission" date="2019-06" db="EMBL/GenBank/DDBJ databases">
        <authorList>
            <person name="Livingstone P."/>
            <person name="Whitworth D."/>
        </authorList>
    </citation>
    <scope>NUCLEOTIDE SEQUENCE [LARGE SCALE GENOMIC DNA]</scope>
    <source>
        <strain evidence="2 3">AM401</strain>
    </source>
</reference>
<evidence type="ECO:0000313" key="3">
    <source>
        <dbReference type="Proteomes" id="UP000315369"/>
    </source>
</evidence>
<accession>A0A540X4I7</accession>
<dbReference type="Proteomes" id="UP000315369">
    <property type="component" value="Unassembled WGS sequence"/>
</dbReference>
<feature type="region of interest" description="Disordered" evidence="1">
    <location>
        <begin position="32"/>
        <end position="94"/>
    </location>
</feature>
<sequence>MNRFIWSVGVTGLALAGLTSVLLRRPVEPSFTEAATAPAPRRSEAGPPLSPMHAAEPTEIPDADPPSTLAASGMAEPRVPSPPVRARRPTSESRLRLVQALRGAPSEPGARREAVLASLVASGESQAPWTHQAREALDRWRQQVTTSVLPVQAQAARCFVAGCVTRVTFPDAASFDVAFGLTPELRLPGGSAHLQLPAEHLASGEVSAAWVVLPPDAP</sequence>
<evidence type="ECO:0000313" key="2">
    <source>
        <dbReference type="EMBL" id="TQF16167.1"/>
    </source>
</evidence>
<gene>
    <name evidence="2" type="ORF">FJV41_09675</name>
</gene>
<dbReference type="RefSeq" id="WP_141642149.1">
    <property type="nucleotide sequence ID" value="NZ_VIFM01000028.1"/>
</dbReference>